<gene>
    <name evidence="1" type="ordered locus">Metfor_2234</name>
</gene>
<dbReference type="RefSeq" id="WP_015286202.1">
    <property type="nucleotide sequence ID" value="NC_019943.1"/>
</dbReference>
<evidence type="ECO:0000313" key="2">
    <source>
        <dbReference type="Proteomes" id="UP000010824"/>
    </source>
</evidence>
<proteinExistence type="predicted"/>
<accession>L0HJK3</accession>
<name>L0HJK3_METFS</name>
<sequence precursor="true">MEHQFGHGFVTSIMLIAMHFALPPEQAWPGAGDHVAGLVLPEEFRGTEVEELTTLLRKKVVWHQPGNMDREDARDVIFTLNRLVVAIDKELGIADAEIGEFR</sequence>
<reference evidence="2" key="1">
    <citation type="submission" date="2011-12" db="EMBL/GenBank/DDBJ databases">
        <title>Complete sequence of Methanoregula formicicum SMSP.</title>
        <authorList>
            <person name="Lucas S."/>
            <person name="Han J."/>
            <person name="Lapidus A."/>
            <person name="Cheng J.-F."/>
            <person name="Goodwin L."/>
            <person name="Pitluck S."/>
            <person name="Peters L."/>
            <person name="Ovchinnikova G."/>
            <person name="Teshima H."/>
            <person name="Detter J.C."/>
            <person name="Han C."/>
            <person name="Tapia R."/>
            <person name="Land M."/>
            <person name="Hauser L."/>
            <person name="Kyrpides N."/>
            <person name="Ivanova N."/>
            <person name="Pagani I."/>
            <person name="Imachi H."/>
            <person name="Tamaki H."/>
            <person name="Sekiguchi Y."/>
            <person name="Kamagata Y."/>
            <person name="Cadillo-Quiroz H."/>
            <person name="Zinder S."/>
            <person name="Liu W.-T."/>
            <person name="Woyke T."/>
        </authorList>
    </citation>
    <scope>NUCLEOTIDE SEQUENCE [LARGE SCALE GENOMIC DNA]</scope>
    <source>
        <strain evidence="2">DSM 22288 / NBRC 105244 / SMSP</strain>
    </source>
</reference>
<dbReference type="eggNOG" id="arCOG06906">
    <property type="taxonomic scope" value="Archaea"/>
</dbReference>
<dbReference type="STRING" id="593750.Metfor_2234"/>
<dbReference type="GeneID" id="14309626"/>
<dbReference type="EMBL" id="CP003167">
    <property type="protein sequence ID" value="AGB03239.1"/>
    <property type="molecule type" value="Genomic_DNA"/>
</dbReference>
<dbReference type="KEGG" id="mfo:Metfor_2234"/>
<evidence type="ECO:0000313" key="1">
    <source>
        <dbReference type="EMBL" id="AGB03239.1"/>
    </source>
</evidence>
<dbReference type="Proteomes" id="UP000010824">
    <property type="component" value="Chromosome"/>
</dbReference>
<organism evidence="1 2">
    <name type="scientific">Methanoregula formicica (strain DSM 22288 / NBRC 105244 / SMSP)</name>
    <dbReference type="NCBI Taxonomy" id="593750"/>
    <lineage>
        <taxon>Archaea</taxon>
        <taxon>Methanobacteriati</taxon>
        <taxon>Methanobacteriota</taxon>
        <taxon>Stenosarchaea group</taxon>
        <taxon>Methanomicrobia</taxon>
        <taxon>Methanomicrobiales</taxon>
        <taxon>Methanoregulaceae</taxon>
        <taxon>Methanoregula</taxon>
    </lineage>
</organism>
<dbReference type="AlphaFoldDB" id="L0HJK3"/>
<dbReference type="OrthoDB" id="104702at2157"/>
<protein>
    <submittedName>
        <fullName evidence="1">Uncharacterized protein</fullName>
    </submittedName>
</protein>
<dbReference type="InParanoid" id="L0HJK3"/>
<reference evidence="1 2" key="2">
    <citation type="journal article" date="2014" name="Genome Announc.">
        <title>Complete Genome Sequence of Methanoregula formicica SMSPT, a Mesophilic Hydrogenotrophic Methanogen Isolated from a Methanogenic Upflow Anaerobic Sludge Blanket Reactor.</title>
        <authorList>
            <person name="Yamamoto K."/>
            <person name="Tamaki H."/>
            <person name="Cadillo-Quiroz H."/>
            <person name="Imachi H."/>
            <person name="Kyrpides N."/>
            <person name="Woyke T."/>
            <person name="Goodwin L."/>
            <person name="Zinder S.H."/>
            <person name="Kamagata Y."/>
            <person name="Liu W.T."/>
        </authorList>
    </citation>
    <scope>NUCLEOTIDE SEQUENCE [LARGE SCALE GENOMIC DNA]</scope>
    <source>
        <strain evidence="2">DSM 22288 / NBRC 105244 / SMSP</strain>
    </source>
</reference>
<keyword evidence="2" id="KW-1185">Reference proteome</keyword>
<dbReference type="HOGENOM" id="CLU_2243830_0_0_2"/>